<evidence type="ECO:0000313" key="1">
    <source>
        <dbReference type="EMBL" id="AKX33818.1"/>
    </source>
</evidence>
<dbReference type="AlphaFoldDB" id="A0A0K1W0Y0"/>
<evidence type="ECO:0000313" key="2">
    <source>
        <dbReference type="Proteomes" id="UP000067476"/>
    </source>
</evidence>
<dbReference type="EMBL" id="CP012357">
    <property type="protein sequence ID" value="AKX33818.1"/>
    <property type="molecule type" value="Genomic_DNA"/>
</dbReference>
<dbReference type="OrthoDB" id="389234at2"/>
<reference evidence="1 2" key="1">
    <citation type="journal article" date="2015" name="Genome Announc.">
        <title>Complete Genome Sequence of Spiroplasma litorale TN-1T (DSM 21781), a Bacterium Isolated from a Green-Eyed Horsefly (Tabanus nigrovittatus).</title>
        <authorList>
            <person name="Lo W.S."/>
            <person name="Lai Y.C."/>
            <person name="Lien Y.W."/>
            <person name="Wang T.H."/>
            <person name="Kuo C.H."/>
        </authorList>
    </citation>
    <scope>NUCLEOTIDE SEQUENCE [LARGE SCALE GENOMIC DNA]</scope>
    <source>
        <strain evidence="1 2">TN-1</strain>
    </source>
</reference>
<dbReference type="Proteomes" id="UP000067476">
    <property type="component" value="Chromosome"/>
</dbReference>
<organism evidence="1 2">
    <name type="scientific">Spiroplasma litorale</name>
    <dbReference type="NCBI Taxonomy" id="216942"/>
    <lineage>
        <taxon>Bacteria</taxon>
        <taxon>Bacillati</taxon>
        <taxon>Mycoplasmatota</taxon>
        <taxon>Mollicutes</taxon>
        <taxon>Entomoplasmatales</taxon>
        <taxon>Spiroplasmataceae</taxon>
        <taxon>Spiroplasma</taxon>
    </lineage>
</organism>
<dbReference type="PATRIC" id="fig|216942.3.peg.152"/>
<dbReference type="STRING" id="216942.SLITO_v1c01520"/>
<proteinExistence type="predicted"/>
<name>A0A0K1W0Y0_9MOLU</name>
<dbReference type="RefSeq" id="WP_075057915.1">
    <property type="nucleotide sequence ID" value="NZ_CP012357.1"/>
</dbReference>
<accession>A0A0K1W0Y0</accession>
<keyword evidence="2" id="KW-1185">Reference proteome</keyword>
<dbReference type="KEGG" id="sll:SLITO_v1c01520"/>
<gene>
    <name evidence="1" type="ORF">SLITO_v1c01520</name>
</gene>
<sequence>MDIKQLVVVTLEDFISYLNNECFKGLSLNNESIKINMDSSKNYVENIDEVDKIVDKLNNYRQINQETLTHKNCDLKNFAKVEMNLISATSGIKKLKSLYHEFEELGFQKEKNAVNFNEKFAIKKINLSAQSLIKDFSIITDRLKKDKIYVELNDILKKIATSEDLDVIVKLSSELLLKQDQVLKLDYFIDYSILVDEYDWIHDFVKISVVNADFVNLIITIELLTNAIKDKLYVPTAIKA</sequence>
<protein>
    <submittedName>
        <fullName evidence="1">Uncharacterized protein</fullName>
    </submittedName>
</protein>